<dbReference type="AlphaFoldDB" id="A0A9X2RIP8"/>
<dbReference type="Gene3D" id="3.40.50.2000">
    <property type="entry name" value="Glycogen Phosphorylase B"/>
    <property type="match status" value="2"/>
</dbReference>
<name>A0A9X2RIP8_9PROT</name>
<evidence type="ECO:0000256" key="2">
    <source>
        <dbReference type="ARBA" id="ARBA00022676"/>
    </source>
</evidence>
<accession>A0A9X2RIP8</accession>
<evidence type="ECO:0000259" key="5">
    <source>
        <dbReference type="Pfam" id="PF13579"/>
    </source>
</evidence>
<dbReference type="GO" id="GO:0016757">
    <property type="term" value="F:glycosyltransferase activity"/>
    <property type="evidence" value="ECO:0007669"/>
    <property type="project" value="UniProtKB-KW"/>
</dbReference>
<dbReference type="InterPro" id="IPR001296">
    <property type="entry name" value="Glyco_trans_1"/>
</dbReference>
<dbReference type="Pfam" id="PF00534">
    <property type="entry name" value="Glycos_transf_1"/>
    <property type="match status" value="1"/>
</dbReference>
<keyword evidence="7" id="KW-1185">Reference proteome</keyword>
<dbReference type="InterPro" id="IPR028098">
    <property type="entry name" value="Glyco_trans_4-like_N"/>
</dbReference>
<evidence type="ECO:0000256" key="3">
    <source>
        <dbReference type="ARBA" id="ARBA00022679"/>
    </source>
</evidence>
<dbReference type="PANTHER" id="PTHR12526:SF640">
    <property type="entry name" value="COLANIC ACID BIOSYNTHESIS GLYCOSYLTRANSFERASE WCAL-RELATED"/>
    <property type="match status" value="1"/>
</dbReference>
<sequence>MRVAFFVGAFPMTTETFVVNAAKKVLDAGHELDIYAVDPMFKQTSEVQGTVAEYGMTDRAYSPNVPQGAGKVWGLAAAFGKVLHARGPAALNLLTRPSPDGARTMARAIFDASALQGRAEYDVIHVHFATLAGRVLQLRRAGLLSGKVLVHFRGGDISSYVRAQGEDVYDAVFREADGFVANCAHFRDKAIGLGAPADRIGILPSGLDRSRFSFKERHLPAEGPVKLIAVGRLVPKKGLKDAIGAMPLIEAKSGTELTLIGDGPLRDELEAQAASLGVADRVHFLGAKSLDEVSRALMDSHIFLGPSVTAPDGNQDAPINTLKEAMATGLPVVATRHGGIPELVEDGLSGFLVPEHDPEALAAAVTRLIRQAERWPEMGQRGAWKVAKDYDLEKTGEHMLNIYASLASEEGIPL</sequence>
<protein>
    <submittedName>
        <fullName evidence="6">Glycosyltransferase</fullName>
        <ecNumber evidence="6">2.4.-.-</ecNumber>
    </submittedName>
</protein>
<dbReference type="Proteomes" id="UP001142610">
    <property type="component" value="Unassembled WGS sequence"/>
</dbReference>
<keyword evidence="3 6" id="KW-0808">Transferase</keyword>
<dbReference type="PANTHER" id="PTHR12526">
    <property type="entry name" value="GLYCOSYLTRANSFERASE"/>
    <property type="match status" value="1"/>
</dbReference>
<comment type="caution">
    <text evidence="6">The sequence shown here is derived from an EMBL/GenBank/DDBJ whole genome shotgun (WGS) entry which is preliminary data.</text>
</comment>
<organism evidence="6 7">
    <name type="scientific">Parvularcula maris</name>
    <dbReference type="NCBI Taxonomy" id="2965077"/>
    <lineage>
        <taxon>Bacteria</taxon>
        <taxon>Pseudomonadati</taxon>
        <taxon>Pseudomonadota</taxon>
        <taxon>Alphaproteobacteria</taxon>
        <taxon>Parvularculales</taxon>
        <taxon>Parvularculaceae</taxon>
        <taxon>Parvularcula</taxon>
    </lineage>
</organism>
<dbReference type="RefSeq" id="WP_256620223.1">
    <property type="nucleotide sequence ID" value="NZ_JANIBC010000016.1"/>
</dbReference>
<feature type="domain" description="Glycosyltransferase subfamily 4-like N-terminal" evidence="5">
    <location>
        <begin position="16"/>
        <end position="206"/>
    </location>
</feature>
<gene>
    <name evidence="6" type="ORF">NOG11_13085</name>
</gene>
<keyword evidence="2 6" id="KW-0328">Glycosyltransferase</keyword>
<feature type="domain" description="Glycosyl transferase family 1" evidence="4">
    <location>
        <begin position="214"/>
        <end position="380"/>
    </location>
</feature>
<dbReference type="Pfam" id="PF13579">
    <property type="entry name" value="Glyco_trans_4_4"/>
    <property type="match status" value="1"/>
</dbReference>
<evidence type="ECO:0000313" key="7">
    <source>
        <dbReference type="Proteomes" id="UP001142610"/>
    </source>
</evidence>
<reference evidence="6" key="1">
    <citation type="submission" date="2022-07" db="EMBL/GenBank/DDBJ databases">
        <title>Parvularcula maris sp. nov., an algicidal bacterium isolated from seawater.</title>
        <authorList>
            <person name="Li F."/>
        </authorList>
    </citation>
    <scope>NUCLEOTIDE SEQUENCE</scope>
    <source>
        <strain evidence="6">BGMRC 0090</strain>
    </source>
</reference>
<evidence type="ECO:0000256" key="1">
    <source>
        <dbReference type="ARBA" id="ARBA00009481"/>
    </source>
</evidence>
<proteinExistence type="inferred from homology"/>
<dbReference type="EMBL" id="JANIBC010000016">
    <property type="protein sequence ID" value="MCQ8186315.1"/>
    <property type="molecule type" value="Genomic_DNA"/>
</dbReference>
<evidence type="ECO:0000259" key="4">
    <source>
        <dbReference type="Pfam" id="PF00534"/>
    </source>
</evidence>
<dbReference type="SUPFAM" id="SSF53756">
    <property type="entry name" value="UDP-Glycosyltransferase/glycogen phosphorylase"/>
    <property type="match status" value="1"/>
</dbReference>
<comment type="similarity">
    <text evidence="1">Belongs to the glycosyltransferase group 1 family. Glycosyltransferase 4 subfamily.</text>
</comment>
<dbReference type="EC" id="2.4.-.-" evidence="6"/>
<evidence type="ECO:0000313" key="6">
    <source>
        <dbReference type="EMBL" id="MCQ8186315.1"/>
    </source>
</evidence>